<organism evidence="2 3">
    <name type="scientific">Nothophoma quercina</name>
    <dbReference type="NCBI Taxonomy" id="749835"/>
    <lineage>
        <taxon>Eukaryota</taxon>
        <taxon>Fungi</taxon>
        <taxon>Dikarya</taxon>
        <taxon>Ascomycota</taxon>
        <taxon>Pezizomycotina</taxon>
        <taxon>Dothideomycetes</taxon>
        <taxon>Pleosporomycetidae</taxon>
        <taxon>Pleosporales</taxon>
        <taxon>Pleosporineae</taxon>
        <taxon>Didymellaceae</taxon>
        <taxon>Nothophoma</taxon>
    </lineage>
</organism>
<evidence type="ECO:0000313" key="2">
    <source>
        <dbReference type="EMBL" id="KAL1593109.1"/>
    </source>
</evidence>
<gene>
    <name evidence="2" type="ORF">SLS59_009434</name>
</gene>
<name>A0ABR3QLU0_9PLEO</name>
<dbReference type="EMBL" id="JAKIXB020000042">
    <property type="protein sequence ID" value="KAL1593109.1"/>
    <property type="molecule type" value="Genomic_DNA"/>
</dbReference>
<evidence type="ECO:0000313" key="3">
    <source>
        <dbReference type="Proteomes" id="UP001521222"/>
    </source>
</evidence>
<keyword evidence="1" id="KW-0812">Transmembrane</keyword>
<reference evidence="2 3" key="1">
    <citation type="submission" date="2024-02" db="EMBL/GenBank/DDBJ databases">
        <title>De novo assembly and annotation of 12 fungi associated with fruit tree decline syndrome in Ontario, Canada.</title>
        <authorList>
            <person name="Sulman M."/>
            <person name="Ellouze W."/>
            <person name="Ilyukhin E."/>
        </authorList>
    </citation>
    <scope>NUCLEOTIDE SEQUENCE [LARGE SCALE GENOMIC DNA]</scope>
    <source>
        <strain evidence="2 3">M97-236</strain>
    </source>
</reference>
<keyword evidence="1" id="KW-1133">Transmembrane helix</keyword>
<keyword evidence="1" id="KW-0472">Membrane</keyword>
<accession>A0ABR3QLU0</accession>
<evidence type="ECO:0000256" key="1">
    <source>
        <dbReference type="SAM" id="Phobius"/>
    </source>
</evidence>
<proteinExistence type="predicted"/>
<comment type="caution">
    <text evidence="2">The sequence shown here is derived from an EMBL/GenBank/DDBJ whole genome shotgun (WGS) entry which is preliminary data.</text>
</comment>
<protein>
    <submittedName>
        <fullName evidence="2">Uncharacterized protein</fullName>
    </submittedName>
</protein>
<sequence>MLKRYCPTADLPQIWEEDERFSYRADTRVHGICAPLKEDILDQKGEDQVMKMQKASAIRSAAELQWAAIPAGLRLDSPLSSYSQRHVEIDFLVSAKLNFAHVRFLLELTITPRVSSPGIELLRTSADMLSLVVEAILLKQRLANSGTSLVWKVAYYGLAAAGVLCLALLYNTFDRAAPDATPSKTIRDLSVLVAEIETGALLQSEDPNYALLSGAARTIKNLLDRLITNKFAAQADTQPVADFPTQPPLRYSNEELNSWDVHGFQDFDPAFWLNLSEHPFLMTPEADVSEFS</sequence>
<feature type="transmembrane region" description="Helical" evidence="1">
    <location>
        <begin position="149"/>
        <end position="170"/>
    </location>
</feature>
<keyword evidence="3" id="KW-1185">Reference proteome</keyword>
<dbReference type="Proteomes" id="UP001521222">
    <property type="component" value="Unassembled WGS sequence"/>
</dbReference>